<dbReference type="GO" id="GO:0003676">
    <property type="term" value="F:nucleic acid binding"/>
    <property type="evidence" value="ECO:0007669"/>
    <property type="project" value="InterPro"/>
</dbReference>
<dbReference type="InterPro" id="IPR036397">
    <property type="entry name" value="RNaseH_sf"/>
</dbReference>
<dbReference type="InterPro" id="IPR011320">
    <property type="entry name" value="RNase_H1_N"/>
</dbReference>
<dbReference type="PANTHER" id="PTHR10642">
    <property type="entry name" value="RIBONUCLEASE H1"/>
    <property type="match status" value="1"/>
</dbReference>
<gene>
    <name evidence="12" type="ORF">DPMN_084509</name>
</gene>
<evidence type="ECO:0000256" key="7">
    <source>
        <dbReference type="ARBA" id="ARBA00022759"/>
    </source>
</evidence>
<feature type="domain" description="RNase H type-1" evidence="11">
    <location>
        <begin position="224"/>
        <end position="370"/>
    </location>
</feature>
<dbReference type="EC" id="3.1.26.4" evidence="4"/>
<dbReference type="Pfam" id="PF01693">
    <property type="entry name" value="Cauli_VI"/>
    <property type="match status" value="1"/>
</dbReference>
<dbReference type="AlphaFoldDB" id="A0A9D3YEZ2"/>
<feature type="compositionally biased region" description="Low complexity" evidence="10">
    <location>
        <begin position="77"/>
        <end position="90"/>
    </location>
</feature>
<dbReference type="InterPro" id="IPR002156">
    <property type="entry name" value="RNaseH_domain"/>
</dbReference>
<reference evidence="12" key="1">
    <citation type="journal article" date="2019" name="bioRxiv">
        <title>The Genome of the Zebra Mussel, Dreissena polymorpha: A Resource for Invasive Species Research.</title>
        <authorList>
            <person name="McCartney M.A."/>
            <person name="Auch B."/>
            <person name="Kono T."/>
            <person name="Mallez S."/>
            <person name="Zhang Y."/>
            <person name="Obille A."/>
            <person name="Becker A."/>
            <person name="Abrahante J.E."/>
            <person name="Garbe J."/>
            <person name="Badalamenti J.P."/>
            <person name="Herman A."/>
            <person name="Mangelson H."/>
            <person name="Liachko I."/>
            <person name="Sullivan S."/>
            <person name="Sone E.D."/>
            <person name="Koren S."/>
            <person name="Silverstein K.A.T."/>
            <person name="Beckman K.B."/>
            <person name="Gohl D.M."/>
        </authorList>
    </citation>
    <scope>NUCLEOTIDE SEQUENCE</scope>
    <source>
        <strain evidence="12">Duluth1</strain>
        <tissue evidence="12">Whole animal</tissue>
    </source>
</reference>
<keyword evidence="8" id="KW-0378">Hydrolase</keyword>
<evidence type="ECO:0000256" key="5">
    <source>
        <dbReference type="ARBA" id="ARBA00022722"/>
    </source>
</evidence>
<dbReference type="CDD" id="cd09280">
    <property type="entry name" value="RNase_HI_eukaryote_like"/>
    <property type="match status" value="1"/>
</dbReference>
<dbReference type="GO" id="GO:0004523">
    <property type="term" value="F:RNA-DNA hybrid ribonuclease activity"/>
    <property type="evidence" value="ECO:0007669"/>
    <property type="project" value="UniProtKB-EC"/>
</dbReference>
<evidence type="ECO:0000313" key="12">
    <source>
        <dbReference type="EMBL" id="KAH3697024.1"/>
    </source>
</evidence>
<evidence type="ECO:0000313" key="13">
    <source>
        <dbReference type="Proteomes" id="UP000828390"/>
    </source>
</evidence>
<dbReference type="FunFam" id="3.40.970.10:FF:000001">
    <property type="entry name" value="Ribonuclease H1"/>
    <property type="match status" value="1"/>
</dbReference>
<dbReference type="Gene3D" id="3.30.420.10">
    <property type="entry name" value="Ribonuclease H-like superfamily/Ribonuclease H"/>
    <property type="match status" value="1"/>
</dbReference>
<dbReference type="PANTHER" id="PTHR10642:SF26">
    <property type="entry name" value="RIBONUCLEASE H1"/>
    <property type="match status" value="1"/>
</dbReference>
<evidence type="ECO:0000256" key="2">
    <source>
        <dbReference type="ARBA" id="ARBA00001946"/>
    </source>
</evidence>
<organism evidence="12 13">
    <name type="scientific">Dreissena polymorpha</name>
    <name type="common">Zebra mussel</name>
    <name type="synonym">Mytilus polymorpha</name>
    <dbReference type="NCBI Taxonomy" id="45954"/>
    <lineage>
        <taxon>Eukaryota</taxon>
        <taxon>Metazoa</taxon>
        <taxon>Spiralia</taxon>
        <taxon>Lophotrochozoa</taxon>
        <taxon>Mollusca</taxon>
        <taxon>Bivalvia</taxon>
        <taxon>Autobranchia</taxon>
        <taxon>Heteroconchia</taxon>
        <taxon>Euheterodonta</taxon>
        <taxon>Imparidentia</taxon>
        <taxon>Neoheterodontei</taxon>
        <taxon>Myida</taxon>
        <taxon>Dreissenoidea</taxon>
        <taxon>Dreissenidae</taxon>
        <taxon>Dreissena</taxon>
    </lineage>
</organism>
<evidence type="ECO:0000256" key="10">
    <source>
        <dbReference type="SAM" id="MobiDB-lite"/>
    </source>
</evidence>
<dbReference type="Pfam" id="PF00075">
    <property type="entry name" value="RNase_H"/>
    <property type="match status" value="1"/>
</dbReference>
<dbReference type="InterPro" id="IPR017067">
    <property type="entry name" value="RNase_H1_euk"/>
</dbReference>
<evidence type="ECO:0000256" key="9">
    <source>
        <dbReference type="ARBA" id="ARBA00022842"/>
    </source>
</evidence>
<dbReference type="InterPro" id="IPR037056">
    <property type="entry name" value="RNase_H1_N_sf"/>
</dbReference>
<evidence type="ECO:0000256" key="8">
    <source>
        <dbReference type="ARBA" id="ARBA00022801"/>
    </source>
</evidence>
<accession>A0A9D3YEZ2</accession>
<comment type="caution">
    <text evidence="12">The sequence shown here is derived from an EMBL/GenBank/DDBJ whole genome shotgun (WGS) entry which is preliminary data.</text>
</comment>
<keyword evidence="7" id="KW-0255">Endonuclease</keyword>
<evidence type="ECO:0000256" key="6">
    <source>
        <dbReference type="ARBA" id="ARBA00022723"/>
    </source>
</evidence>
<proteinExistence type="inferred from homology"/>
<dbReference type="Proteomes" id="UP000828390">
    <property type="component" value="Unassembled WGS sequence"/>
</dbReference>
<comment type="cofactor">
    <cofactor evidence="2">
        <name>Mg(2+)</name>
        <dbReference type="ChEBI" id="CHEBI:18420"/>
    </cofactor>
</comment>
<dbReference type="PIRSF" id="PIRSF036852">
    <property type="entry name" value="Ribonuclease_H1_euk"/>
    <property type="match status" value="1"/>
</dbReference>
<keyword evidence="9" id="KW-0460">Magnesium</keyword>
<dbReference type="FunFam" id="3.30.420.10:FF:000115">
    <property type="entry name" value="Ribonuclease H"/>
    <property type="match status" value="1"/>
</dbReference>
<dbReference type="InterPro" id="IPR009027">
    <property type="entry name" value="Ribosomal_bL9/RNase_H1_N"/>
</dbReference>
<dbReference type="SUPFAM" id="SSF55658">
    <property type="entry name" value="L9 N-domain-like"/>
    <property type="match status" value="1"/>
</dbReference>
<protein>
    <recommendedName>
        <fullName evidence="4">ribonuclease H</fullName>
        <ecNumber evidence="4">3.1.26.4</ecNumber>
    </recommendedName>
</protein>
<comment type="similarity">
    <text evidence="3">Belongs to the RNase H family.</text>
</comment>
<evidence type="ECO:0000256" key="4">
    <source>
        <dbReference type="ARBA" id="ARBA00012180"/>
    </source>
</evidence>
<dbReference type="InterPro" id="IPR012337">
    <property type="entry name" value="RNaseH-like_sf"/>
</dbReference>
<keyword evidence="5" id="KW-0540">Nuclease</keyword>
<keyword evidence="6" id="KW-0479">Metal-binding</keyword>
<name>A0A9D3YEZ2_DREPO</name>
<keyword evidence="13" id="KW-1185">Reference proteome</keyword>
<dbReference type="GO" id="GO:0000287">
    <property type="term" value="F:magnesium ion binding"/>
    <property type="evidence" value="ECO:0007669"/>
    <property type="project" value="InterPro"/>
</dbReference>
<dbReference type="PROSITE" id="PS50879">
    <property type="entry name" value="RNASE_H_1"/>
    <property type="match status" value="1"/>
</dbReference>
<dbReference type="SUPFAM" id="SSF53098">
    <property type="entry name" value="Ribonuclease H-like"/>
    <property type="match status" value="1"/>
</dbReference>
<evidence type="ECO:0000259" key="11">
    <source>
        <dbReference type="PROSITE" id="PS50879"/>
    </source>
</evidence>
<comment type="catalytic activity">
    <reaction evidence="1">
        <text>Endonucleolytic cleavage to 5'-phosphomonoester.</text>
        <dbReference type="EC" id="3.1.26.4"/>
    </reaction>
</comment>
<feature type="region of interest" description="Disordered" evidence="10">
    <location>
        <begin position="77"/>
        <end position="101"/>
    </location>
</feature>
<dbReference type="GO" id="GO:0043137">
    <property type="term" value="P:DNA replication, removal of RNA primer"/>
    <property type="evidence" value="ECO:0007669"/>
    <property type="project" value="TreeGrafter"/>
</dbReference>
<dbReference type="InterPro" id="IPR050092">
    <property type="entry name" value="RNase_H"/>
</dbReference>
<dbReference type="EMBL" id="JAIWYP010000016">
    <property type="protein sequence ID" value="KAH3697024.1"/>
    <property type="molecule type" value="Genomic_DNA"/>
</dbReference>
<sequence length="380" mass="42116">MPFYAVRRGRKPGLYMTWDECKKQVDGFVKARYKKFDTEREAWAFVRGNDNPGYIAPLHGQGVTNVSQFGGSGTQFFSQQGPSGVQQSPQKTPKKIGSESDIDFGTVSPEIQIKVKEMEVGTLRQKLKMNEEKVKYMKKKAELQDLKKSVLNSPAKVLNSPVYAKGKASNLKSANKSFTKGARSAPYQSSSSASWKQNRTTQYVETVPSRKFHTETSPVSNSTGGAVAEVYTDGACSNNGKGNPQAGIGVYWGPNHAGNLSERLEGRQTNNRAEIHAVVRAVQYAKTRGIQELTVHTDSQFLINSMTKWLPSWLKKDWKTSTGAPVINREDFEALIHHSKGIKIHWNHVRGHQGIHGNEEADKLAVAGANKPYVWGDECS</sequence>
<reference evidence="12" key="2">
    <citation type="submission" date="2020-11" db="EMBL/GenBank/DDBJ databases">
        <authorList>
            <person name="McCartney M.A."/>
            <person name="Auch B."/>
            <person name="Kono T."/>
            <person name="Mallez S."/>
            <person name="Becker A."/>
            <person name="Gohl D.M."/>
            <person name="Silverstein K.A.T."/>
            <person name="Koren S."/>
            <person name="Bechman K.B."/>
            <person name="Herman A."/>
            <person name="Abrahante J.E."/>
            <person name="Garbe J."/>
        </authorList>
    </citation>
    <scope>NUCLEOTIDE SEQUENCE</scope>
    <source>
        <strain evidence="12">Duluth1</strain>
        <tissue evidence="12">Whole animal</tissue>
    </source>
</reference>
<dbReference type="Gene3D" id="3.40.970.10">
    <property type="entry name" value="Ribonuclease H1, N-terminal domain"/>
    <property type="match status" value="1"/>
</dbReference>
<evidence type="ECO:0000256" key="1">
    <source>
        <dbReference type="ARBA" id="ARBA00000077"/>
    </source>
</evidence>
<evidence type="ECO:0000256" key="3">
    <source>
        <dbReference type="ARBA" id="ARBA00005300"/>
    </source>
</evidence>